<dbReference type="SMART" id="SM00829">
    <property type="entry name" value="PKS_ER"/>
    <property type="match status" value="1"/>
</dbReference>
<dbReference type="PANTHER" id="PTHR44154:SF1">
    <property type="entry name" value="QUINONE OXIDOREDUCTASE"/>
    <property type="match status" value="1"/>
</dbReference>
<dbReference type="EMBL" id="MTYJ01000001">
    <property type="protein sequence ID" value="OQV26159.1"/>
    <property type="molecule type" value="Genomic_DNA"/>
</dbReference>
<gene>
    <name evidence="3" type="ORF">BV898_00281</name>
</gene>
<dbReference type="GO" id="GO:0003730">
    <property type="term" value="F:mRNA 3'-UTR binding"/>
    <property type="evidence" value="ECO:0007669"/>
    <property type="project" value="TreeGrafter"/>
</dbReference>
<keyword evidence="4" id="KW-1185">Reference proteome</keyword>
<keyword evidence="1" id="KW-0521">NADP</keyword>
<dbReference type="GO" id="GO:0003960">
    <property type="term" value="F:quinone reductase (NADPH) activity"/>
    <property type="evidence" value="ECO:0007669"/>
    <property type="project" value="TreeGrafter"/>
</dbReference>
<evidence type="ECO:0000259" key="2">
    <source>
        <dbReference type="SMART" id="SM00829"/>
    </source>
</evidence>
<evidence type="ECO:0000313" key="3">
    <source>
        <dbReference type="EMBL" id="OQV26159.1"/>
    </source>
</evidence>
<evidence type="ECO:0000313" key="4">
    <source>
        <dbReference type="Proteomes" id="UP000192578"/>
    </source>
</evidence>
<dbReference type="Pfam" id="PF00107">
    <property type="entry name" value="ADH_zinc_N"/>
    <property type="match status" value="1"/>
</dbReference>
<dbReference type="GO" id="GO:0005829">
    <property type="term" value="C:cytosol"/>
    <property type="evidence" value="ECO:0007669"/>
    <property type="project" value="TreeGrafter"/>
</dbReference>
<dbReference type="InterPro" id="IPR011032">
    <property type="entry name" value="GroES-like_sf"/>
</dbReference>
<organism evidence="3 4">
    <name type="scientific">Hypsibius exemplaris</name>
    <name type="common">Freshwater tardigrade</name>
    <dbReference type="NCBI Taxonomy" id="2072580"/>
    <lineage>
        <taxon>Eukaryota</taxon>
        <taxon>Metazoa</taxon>
        <taxon>Ecdysozoa</taxon>
        <taxon>Tardigrada</taxon>
        <taxon>Eutardigrada</taxon>
        <taxon>Parachela</taxon>
        <taxon>Hypsibioidea</taxon>
        <taxon>Hypsibiidae</taxon>
        <taxon>Hypsibius</taxon>
    </lineage>
</organism>
<dbReference type="Proteomes" id="UP000192578">
    <property type="component" value="Unassembled WGS sequence"/>
</dbReference>
<name>A0A1W0XF96_HYPEX</name>
<proteinExistence type="predicted"/>
<dbReference type="GO" id="GO:0070402">
    <property type="term" value="F:NADPH binding"/>
    <property type="evidence" value="ECO:0007669"/>
    <property type="project" value="TreeGrafter"/>
</dbReference>
<sequence>MADNSRQMKAVRFEKTGPSSVLTVVDVPINNPGPDQVLVRVHAAGLNPVEVLIRSGFFPVPPSVQIIGTDAAGVVAEVGSNVKDYKKGDRVVIYAKSPAYQSGTYAQYFLADPDMLFHLPEKYSFEDGASLGIPFLTAYYNIVLLARAKAGEVVLVNGASGATGLYAIEVARAMGCKVIGTAGHENGLALIAEKGATAVSYKASDLMEQIKAAAGPNGVDIVLETKPSNLANDLELLAPLGRVLLISASGKVDQVNLGPVLFKQLNIRGSSCFGATAAHYKLMRVGLEDALKAGAIKPVIQKVYKLDEIVQAHDDLEHNPVGVAGKLVLDLS</sequence>
<feature type="domain" description="Enoyl reductase (ER)" evidence="2">
    <location>
        <begin position="17"/>
        <end position="329"/>
    </location>
</feature>
<reference evidence="4" key="1">
    <citation type="submission" date="2017-01" db="EMBL/GenBank/DDBJ databases">
        <title>Comparative genomics of anhydrobiosis in the tardigrade Hypsibius dujardini.</title>
        <authorList>
            <person name="Yoshida Y."/>
            <person name="Koutsovoulos G."/>
            <person name="Laetsch D."/>
            <person name="Stevens L."/>
            <person name="Kumar S."/>
            <person name="Horikawa D."/>
            <person name="Ishino K."/>
            <person name="Komine S."/>
            <person name="Tomita M."/>
            <person name="Blaxter M."/>
            <person name="Arakawa K."/>
        </authorList>
    </citation>
    <scope>NUCLEOTIDE SEQUENCE [LARGE SCALE GENOMIC DNA]</scope>
    <source>
        <strain evidence="4">Z151</strain>
    </source>
</reference>
<protein>
    <submittedName>
        <fullName evidence="3">Quinone oxidoreductase</fullName>
    </submittedName>
</protein>
<evidence type="ECO:0000256" key="1">
    <source>
        <dbReference type="ARBA" id="ARBA00022857"/>
    </source>
</evidence>
<dbReference type="Gene3D" id="3.40.50.720">
    <property type="entry name" value="NAD(P)-binding Rossmann-like Domain"/>
    <property type="match status" value="1"/>
</dbReference>
<dbReference type="CDD" id="cd08253">
    <property type="entry name" value="zeta_crystallin"/>
    <property type="match status" value="1"/>
</dbReference>
<dbReference type="OrthoDB" id="3509362at2759"/>
<dbReference type="SUPFAM" id="SSF51735">
    <property type="entry name" value="NAD(P)-binding Rossmann-fold domains"/>
    <property type="match status" value="1"/>
</dbReference>
<dbReference type="InterPro" id="IPR051603">
    <property type="entry name" value="Zinc-ADH_QOR/CCCR"/>
</dbReference>
<dbReference type="SUPFAM" id="SSF50129">
    <property type="entry name" value="GroES-like"/>
    <property type="match status" value="1"/>
</dbReference>
<dbReference type="Pfam" id="PF08240">
    <property type="entry name" value="ADH_N"/>
    <property type="match status" value="1"/>
</dbReference>
<dbReference type="InterPro" id="IPR013154">
    <property type="entry name" value="ADH-like_N"/>
</dbReference>
<comment type="caution">
    <text evidence="3">The sequence shown here is derived from an EMBL/GenBank/DDBJ whole genome shotgun (WGS) entry which is preliminary data.</text>
</comment>
<dbReference type="InterPro" id="IPR020843">
    <property type="entry name" value="ER"/>
</dbReference>
<dbReference type="InterPro" id="IPR036291">
    <property type="entry name" value="NAD(P)-bd_dom_sf"/>
</dbReference>
<dbReference type="AlphaFoldDB" id="A0A1W0XF96"/>
<dbReference type="Gene3D" id="3.90.180.10">
    <property type="entry name" value="Medium-chain alcohol dehydrogenases, catalytic domain"/>
    <property type="match status" value="1"/>
</dbReference>
<dbReference type="PANTHER" id="PTHR44154">
    <property type="entry name" value="QUINONE OXIDOREDUCTASE"/>
    <property type="match status" value="1"/>
</dbReference>
<accession>A0A1W0XF96</accession>
<dbReference type="InterPro" id="IPR013149">
    <property type="entry name" value="ADH-like_C"/>
</dbReference>